<dbReference type="SUPFAM" id="SSF50998">
    <property type="entry name" value="Quinoprotein alcohol dehydrogenase-like"/>
    <property type="match status" value="1"/>
</dbReference>
<dbReference type="InterPro" id="IPR015943">
    <property type="entry name" value="WD40/YVTN_repeat-like_dom_sf"/>
</dbReference>
<dbReference type="PROSITE" id="PS00678">
    <property type="entry name" value="WD_REPEATS_1"/>
    <property type="match status" value="1"/>
</dbReference>
<dbReference type="Gene3D" id="3.40.50.1460">
    <property type="match status" value="1"/>
</dbReference>
<dbReference type="EMBL" id="CP024308">
    <property type="protein sequence ID" value="AUX78325.1"/>
    <property type="molecule type" value="Genomic_DNA"/>
</dbReference>
<proteinExistence type="predicted"/>
<organism evidence="4 5">
    <name type="scientific">Rhizobium fredii</name>
    <name type="common">Sinorhizobium fredii</name>
    <dbReference type="NCBI Taxonomy" id="380"/>
    <lineage>
        <taxon>Bacteria</taxon>
        <taxon>Pseudomonadati</taxon>
        <taxon>Pseudomonadota</taxon>
        <taxon>Alphaproteobacteria</taxon>
        <taxon>Hyphomicrobiales</taxon>
        <taxon>Rhizobiaceae</taxon>
        <taxon>Sinorhizobium/Ensifer group</taxon>
        <taxon>Sinorhizobium</taxon>
    </lineage>
</organism>
<dbReference type="PROSITE" id="PS50294">
    <property type="entry name" value="WD_REPEATS_REGION"/>
    <property type="match status" value="1"/>
</dbReference>
<dbReference type="AlphaFoldDB" id="A0A2L0HA22"/>
<protein>
    <submittedName>
        <fullName evidence="4">WD40/YVTN repeat-like domain-containing protein</fullName>
    </submittedName>
</protein>
<feature type="repeat" description="WD" evidence="3">
    <location>
        <begin position="31"/>
        <end position="72"/>
    </location>
</feature>
<dbReference type="SUPFAM" id="SSF50969">
    <property type="entry name" value="YVTN repeat-like/Quinoprotein amine dehydrogenase"/>
    <property type="match status" value="1"/>
</dbReference>
<dbReference type="RefSeq" id="WP_104840068.1">
    <property type="nucleotide sequence ID" value="NZ_CP024308.1"/>
</dbReference>
<dbReference type="PANTHER" id="PTHR44019:SF8">
    <property type="entry name" value="POC1 CENTRIOLAR PROTEIN HOMOLOG"/>
    <property type="match status" value="1"/>
</dbReference>
<dbReference type="PANTHER" id="PTHR44019">
    <property type="entry name" value="WD REPEAT-CONTAINING PROTEIN 55"/>
    <property type="match status" value="1"/>
</dbReference>
<keyword evidence="4" id="KW-0614">Plasmid</keyword>
<geneLocation type="plasmid" evidence="5">
    <name>psfrenxt3a</name>
</geneLocation>
<dbReference type="InterPro" id="IPR001680">
    <property type="entry name" value="WD40_rpt"/>
</dbReference>
<dbReference type="InterPro" id="IPR019775">
    <property type="entry name" value="WD40_repeat_CS"/>
</dbReference>
<dbReference type="InterPro" id="IPR050505">
    <property type="entry name" value="WDR55/POC1"/>
</dbReference>
<evidence type="ECO:0000256" key="2">
    <source>
        <dbReference type="ARBA" id="ARBA00022737"/>
    </source>
</evidence>
<evidence type="ECO:0000313" key="4">
    <source>
        <dbReference type="EMBL" id="AUX78325.1"/>
    </source>
</evidence>
<keyword evidence="2" id="KW-0677">Repeat</keyword>
<gene>
    <name evidence="4" type="ORF">NXT3_PA00029</name>
</gene>
<dbReference type="Proteomes" id="UP000239340">
    <property type="component" value="Plasmid pSfreNXT3a"/>
</dbReference>
<reference evidence="4 5" key="1">
    <citation type="submission" date="2017-10" db="EMBL/GenBank/DDBJ databases">
        <title>Analysis of the genome sequences of Rhizobium populations associated to common bean (phaseolus vulgaris).</title>
        <authorList>
            <person name="Bustos P."/>
            <person name="Santamaria R.I."/>
            <person name="Miranda-Sanchez F."/>
            <person name="Perez-Carrascal O."/>
            <person name="Juarez S."/>
            <person name="Lozano L."/>
            <person name="Martinez-Flores I."/>
            <person name="Vinuesa P."/>
            <person name="Martinez-Romero E."/>
            <person name="Cevallos M.A."/>
            <person name="Romero D."/>
            <person name="Davila G."/>
            <person name="Gonzalez V."/>
        </authorList>
    </citation>
    <scope>NUCLEOTIDE SEQUENCE [LARGE SCALE GENOMIC DNA]</scope>
    <source>
        <strain evidence="4 5">NXT3</strain>
        <plasmid evidence="5">Plasmid psfrenxt3a</plasmid>
    </source>
</reference>
<sequence length="1164" mass="125741">MVAAVRYILLMFVLLVPKGVNAGDVGRLMIPFGHSDPVRTAAVSADRRWLVTGGDDGIILVWDLAMGQPVARYPEHETAINHAAVSRDGSLIFSTQEIRRAELLHSATGEVLAKFVTEPAWVESAAISSDGAKIALTLSNADGSFEVVIVEANSQKVLAHSRRYNRRPRDLRFFAGDQKLFGYVEDTAVINWETDKLAEIGRDAMGAFGLATFDEANDLQVKLTGPGRGKLVLSIFDANLAPVQPAIDLPGIDGLNGNVLAISQTQSWIAHSGMGCDIDLVYLPDPSRRIRFHAAYDRFGGHNALALSFLDDSHLFVACADGSFAVWEILAPATGEPPSAEISKRINPKIEFERRDKLSFLAQGRTLAFANTVGGPKRMDVDPPPPNTRLLDTTSGRDVIVAGRIYAVNPYDGTILTVQNLQTEGDPPAEQLTRWSADGPTKLSTVIKELYPPASIAYLAGGGNLLYATIYGPLYQLSADTFETETVYVPESRWHTTCLVPHPTSDLFIQCNEYGVRVFRSDQPLPIAEFHEDQYVEDAVFDTDGTSILYAARGGVWRFDFESAGKPELVIPVTEWRPDPVPQVVRAIAISPVDGSIVLGVESGKVLVVPREGTVFGTPRRILGSYEDVRRVTFSPDRKFLLVASLGIDIFDAASLELKLSLFEASDGSWIAVHPTGRFDTNNFDILGDFRWRLDTMDMRRAASFEALMEPYFTPGLIGAVLKGEALGKIDEGPLIEAPPAVSIDRVELLDAGRAAVTVVTRPGSRRPAFDLKLFRDGQLVGATAGDISKSGTANTKPDGAIEMTYSVMLPKDPAVSKTVFTAYAFNATGRRSAPSAPFAFTLPHPAGQGVTRTMYVIAVGVNANDNPALVLSHAVASSEAFLNGLGNAIDHEGMHYQLVKVPIVARSPGRLVPGEHRPPVLPADKKIILGVLDLLAGRTVNTEGWPRNIVESLKPAGPDDAVVLYIAAHGVEQGNVFQIMPQDTDPAYDIAGDQPCKCAITDTELTTSFAALDARHLILVLDTCSSASAVVAEGRKLGPFNGSRLGQLIYDKQMIVLVSSEPSKQATALGKTYLTRAIVDHALTSRGLWTYPSHSTLKDLLDYVELILPGIDNGVSSETERAQFYRLSKSIEDRAREITLVQPAEGAASVGMSSGGAGENEKP</sequence>
<dbReference type="InterPro" id="IPR011047">
    <property type="entry name" value="Quinoprotein_ADH-like_sf"/>
</dbReference>
<dbReference type="Gene3D" id="2.130.10.10">
    <property type="entry name" value="YVTN repeat-like/Quinoprotein amine dehydrogenase"/>
    <property type="match status" value="2"/>
</dbReference>
<evidence type="ECO:0000256" key="3">
    <source>
        <dbReference type="PROSITE-ProRule" id="PRU00221"/>
    </source>
</evidence>
<name>A0A2L0HA22_RHIFR</name>
<accession>A0A2L0HA22</accession>
<keyword evidence="1 3" id="KW-0853">WD repeat</keyword>
<evidence type="ECO:0000313" key="5">
    <source>
        <dbReference type="Proteomes" id="UP000239340"/>
    </source>
</evidence>
<dbReference type="SMART" id="SM00320">
    <property type="entry name" value="WD40"/>
    <property type="match status" value="5"/>
</dbReference>
<evidence type="ECO:0000256" key="1">
    <source>
        <dbReference type="ARBA" id="ARBA00022574"/>
    </source>
</evidence>
<dbReference type="Pfam" id="PF00400">
    <property type="entry name" value="WD40"/>
    <property type="match status" value="1"/>
</dbReference>
<dbReference type="PROSITE" id="PS50082">
    <property type="entry name" value="WD_REPEATS_2"/>
    <property type="match status" value="1"/>
</dbReference>
<dbReference type="InterPro" id="IPR011044">
    <property type="entry name" value="Quino_amine_DH_bsu"/>
</dbReference>
<dbReference type="SUPFAM" id="SSF69322">
    <property type="entry name" value="Tricorn protease domain 2"/>
    <property type="match status" value="1"/>
</dbReference>